<dbReference type="InterPro" id="IPR025196">
    <property type="entry name" value="DUF4126"/>
</dbReference>
<dbReference type="Proteomes" id="UP000257323">
    <property type="component" value="Unassembled WGS sequence"/>
</dbReference>
<sequence>MTGLLAAFGLAAATGLNAYLPLLIVGALARYTDLITLKSPWSALTHPVVLAVLVVLLIIEITVDKIPAVDTINDVIQTFIRPAAGAVLFAASSNVISDMSPVLAMVCGLLVAGGVHAAKATVRPGVTATTAGLGNPVVSAVEDTVSGITTLVAIIIPALILVIFIVILYLFVRWRRKISKRN</sequence>
<evidence type="ECO:0000259" key="2">
    <source>
        <dbReference type="Pfam" id="PF13548"/>
    </source>
</evidence>
<evidence type="ECO:0000313" key="3">
    <source>
        <dbReference type="EMBL" id="RFT15292.1"/>
    </source>
</evidence>
<comment type="caution">
    <text evidence="3">The sequence shown here is derived from an EMBL/GenBank/DDBJ whole genome shotgun (WGS) entry which is preliminary data.</text>
</comment>
<evidence type="ECO:0000313" key="4">
    <source>
        <dbReference type="Proteomes" id="UP000257323"/>
    </source>
</evidence>
<proteinExistence type="predicted"/>
<keyword evidence="1 3" id="KW-0812">Transmembrane</keyword>
<organism evidence="3 4">
    <name type="scientific">Candidatus Saccharicenans subterraneus</name>
    <dbReference type="NCBI Taxonomy" id="2508984"/>
    <lineage>
        <taxon>Bacteria</taxon>
        <taxon>Candidatus Aminicenantota</taxon>
        <taxon>Candidatus Aminicenantia</taxon>
        <taxon>Candidatus Aminicenantales</taxon>
        <taxon>Candidatus Saccharicenantaceae</taxon>
        <taxon>Candidatus Saccharicenans</taxon>
    </lineage>
</organism>
<feature type="transmembrane region" description="Helical" evidence="1">
    <location>
        <begin position="42"/>
        <end position="63"/>
    </location>
</feature>
<dbReference type="EMBL" id="QUAH01000010">
    <property type="protein sequence ID" value="RFT15292.1"/>
    <property type="molecule type" value="Genomic_DNA"/>
</dbReference>
<keyword evidence="1" id="KW-1133">Transmembrane helix</keyword>
<dbReference type="AlphaFoldDB" id="A0A3E2BKV5"/>
<feature type="transmembrane region" description="Helical" evidence="1">
    <location>
        <begin position="148"/>
        <end position="172"/>
    </location>
</feature>
<evidence type="ECO:0000256" key="1">
    <source>
        <dbReference type="SAM" id="Phobius"/>
    </source>
</evidence>
<reference evidence="3 4" key="1">
    <citation type="submission" date="2018-08" db="EMBL/GenBank/DDBJ databases">
        <title>Genome analysis of the thermophilic bacterium of the candidate phylum Aminicenantes from deep subsurface aquifer revealed its physiology and ecological role.</title>
        <authorList>
            <person name="Kadnikov V.V."/>
            <person name="Mardanov A.V."/>
            <person name="Beletsky A.V."/>
            <person name="Karnachuk O.V."/>
            <person name="Ravin N.V."/>
        </authorList>
    </citation>
    <scope>NUCLEOTIDE SEQUENCE [LARGE SCALE GENOMIC DNA]</scope>
    <source>
        <strain evidence="3">BY38</strain>
    </source>
</reference>
<gene>
    <name evidence="3" type="ORF">OP8BY_0401</name>
</gene>
<feature type="domain" description="DUF4126" evidence="2">
    <location>
        <begin position="4"/>
        <end position="176"/>
    </location>
</feature>
<feature type="transmembrane region" description="Helical" evidence="1">
    <location>
        <begin position="75"/>
        <end position="96"/>
    </location>
</feature>
<dbReference type="Pfam" id="PF13548">
    <property type="entry name" value="DUF4126"/>
    <property type="match status" value="1"/>
</dbReference>
<keyword evidence="1" id="KW-0472">Membrane</keyword>
<name>A0A3E2BKV5_9BACT</name>
<accession>A0A3E2BKV5</accession>
<protein>
    <submittedName>
        <fullName evidence="3">Putative transmembrane protein</fullName>
    </submittedName>
</protein>